<dbReference type="PANTHER" id="PTHR46600">
    <property type="entry name" value="THAP DOMAIN-CONTAINING"/>
    <property type="match status" value="1"/>
</dbReference>
<dbReference type="InterPro" id="IPR006612">
    <property type="entry name" value="THAP_Znf"/>
</dbReference>
<keyword evidence="5" id="KW-0862">Zinc</keyword>
<feature type="compositionally biased region" description="Basic residues" evidence="13">
    <location>
        <begin position="441"/>
        <end position="453"/>
    </location>
</feature>
<dbReference type="Pfam" id="PF05485">
    <property type="entry name" value="THAP"/>
    <property type="match status" value="1"/>
</dbReference>
<evidence type="ECO:0000313" key="15">
    <source>
        <dbReference type="EMBL" id="JAT30656.1"/>
    </source>
</evidence>
<evidence type="ECO:0000256" key="3">
    <source>
        <dbReference type="ARBA" id="ARBA00022723"/>
    </source>
</evidence>
<gene>
    <name evidence="15" type="ORF">g.17944</name>
</gene>
<dbReference type="EMBL" id="GEBQ01009321">
    <property type="protein sequence ID" value="JAT30656.1"/>
    <property type="molecule type" value="Transcribed_RNA"/>
</dbReference>
<keyword evidence="7" id="KW-0175">Coiled coil</keyword>
<evidence type="ECO:0000259" key="14">
    <source>
        <dbReference type="PROSITE" id="PS50950"/>
    </source>
</evidence>
<dbReference type="PANTHER" id="PTHR46600:SF1">
    <property type="entry name" value="THAP DOMAIN-CONTAINING PROTEIN 1"/>
    <property type="match status" value="1"/>
</dbReference>
<keyword evidence="10" id="KW-0539">Nucleus</keyword>
<dbReference type="PROSITE" id="PS50950">
    <property type="entry name" value="ZF_THAP"/>
    <property type="match status" value="1"/>
</dbReference>
<evidence type="ECO:0000256" key="6">
    <source>
        <dbReference type="ARBA" id="ARBA00023015"/>
    </source>
</evidence>
<evidence type="ECO:0000256" key="2">
    <source>
        <dbReference type="ARBA" id="ARBA00006177"/>
    </source>
</evidence>
<keyword evidence="9" id="KW-0804">Transcription</keyword>
<dbReference type="Gene3D" id="6.20.210.20">
    <property type="entry name" value="THAP domain"/>
    <property type="match status" value="1"/>
</dbReference>
<keyword evidence="4 12" id="KW-0863">Zinc-finger</keyword>
<feature type="compositionally biased region" description="Basic and acidic residues" evidence="13">
    <location>
        <begin position="500"/>
        <end position="521"/>
    </location>
</feature>
<dbReference type="GO" id="GO:0008270">
    <property type="term" value="F:zinc ion binding"/>
    <property type="evidence" value="ECO:0007669"/>
    <property type="project" value="UniProtKB-KW"/>
</dbReference>
<evidence type="ECO:0000256" key="7">
    <source>
        <dbReference type="ARBA" id="ARBA00023054"/>
    </source>
</evidence>
<dbReference type="SMART" id="SM00692">
    <property type="entry name" value="DM3"/>
    <property type="match status" value="1"/>
</dbReference>
<evidence type="ECO:0000256" key="8">
    <source>
        <dbReference type="ARBA" id="ARBA00023125"/>
    </source>
</evidence>
<keyword evidence="6" id="KW-0805">Transcription regulation</keyword>
<feature type="region of interest" description="Disordered" evidence="13">
    <location>
        <begin position="482"/>
        <end position="526"/>
    </location>
</feature>
<organism evidence="15">
    <name type="scientific">Graphocephala atropunctata</name>
    <dbReference type="NCBI Taxonomy" id="36148"/>
    <lineage>
        <taxon>Eukaryota</taxon>
        <taxon>Metazoa</taxon>
        <taxon>Ecdysozoa</taxon>
        <taxon>Arthropoda</taxon>
        <taxon>Hexapoda</taxon>
        <taxon>Insecta</taxon>
        <taxon>Pterygota</taxon>
        <taxon>Neoptera</taxon>
        <taxon>Paraneoptera</taxon>
        <taxon>Hemiptera</taxon>
        <taxon>Auchenorrhyncha</taxon>
        <taxon>Membracoidea</taxon>
        <taxon>Cicadellidae</taxon>
        <taxon>Cicadellinae</taxon>
        <taxon>Cicadellini</taxon>
        <taxon>Graphocephala</taxon>
    </lineage>
</organism>
<dbReference type="InterPro" id="IPR038441">
    <property type="entry name" value="THAP_Znf_sf"/>
</dbReference>
<dbReference type="AlphaFoldDB" id="A0A1B6M3Z8"/>
<name>A0A1B6M3Z8_9HEMI</name>
<keyword evidence="11" id="KW-0131">Cell cycle</keyword>
<evidence type="ECO:0000256" key="5">
    <source>
        <dbReference type="ARBA" id="ARBA00022833"/>
    </source>
</evidence>
<evidence type="ECO:0000256" key="4">
    <source>
        <dbReference type="ARBA" id="ARBA00022771"/>
    </source>
</evidence>
<dbReference type="GO" id="GO:0005654">
    <property type="term" value="C:nucleoplasm"/>
    <property type="evidence" value="ECO:0007669"/>
    <property type="project" value="UniProtKB-SubCell"/>
</dbReference>
<feature type="compositionally biased region" description="Acidic residues" evidence="13">
    <location>
        <begin position="485"/>
        <end position="499"/>
    </location>
</feature>
<dbReference type="InterPro" id="IPR026516">
    <property type="entry name" value="THAP1/10"/>
</dbReference>
<proteinExistence type="inferred from homology"/>
<keyword evidence="8 12" id="KW-0238">DNA-binding</keyword>
<evidence type="ECO:0000256" key="9">
    <source>
        <dbReference type="ARBA" id="ARBA00023163"/>
    </source>
</evidence>
<evidence type="ECO:0000256" key="10">
    <source>
        <dbReference type="ARBA" id="ARBA00023242"/>
    </source>
</evidence>
<reference evidence="15" key="1">
    <citation type="submission" date="2015-11" db="EMBL/GenBank/DDBJ databases">
        <title>De novo transcriptome assembly of four potential Pierce s Disease insect vectors from Arizona vineyards.</title>
        <authorList>
            <person name="Tassone E.E."/>
        </authorList>
    </citation>
    <scope>NUCLEOTIDE SEQUENCE</scope>
</reference>
<protein>
    <recommendedName>
        <fullName evidence="14">THAP-type domain-containing protein</fullName>
    </recommendedName>
</protein>
<dbReference type="SMART" id="SM00980">
    <property type="entry name" value="THAP"/>
    <property type="match status" value="1"/>
</dbReference>
<evidence type="ECO:0000256" key="1">
    <source>
        <dbReference type="ARBA" id="ARBA00004642"/>
    </source>
</evidence>
<accession>A0A1B6M3Z8</accession>
<evidence type="ECO:0000256" key="12">
    <source>
        <dbReference type="PROSITE-ProRule" id="PRU00309"/>
    </source>
</evidence>
<dbReference type="GO" id="GO:0043565">
    <property type="term" value="F:sequence-specific DNA binding"/>
    <property type="evidence" value="ECO:0007669"/>
    <property type="project" value="InterPro"/>
</dbReference>
<evidence type="ECO:0000256" key="13">
    <source>
        <dbReference type="SAM" id="MobiDB-lite"/>
    </source>
</evidence>
<feature type="domain" description="THAP-type" evidence="14">
    <location>
        <begin position="1"/>
        <end position="79"/>
    </location>
</feature>
<evidence type="ECO:0000256" key="11">
    <source>
        <dbReference type="ARBA" id="ARBA00023306"/>
    </source>
</evidence>
<comment type="similarity">
    <text evidence="2">Belongs to the THAP1 family.</text>
</comment>
<feature type="region of interest" description="Disordered" evidence="13">
    <location>
        <begin position="423"/>
        <end position="469"/>
    </location>
</feature>
<sequence length="783" mass="89104">MKCAVLNCLNSTGRCGRNPDLVSFHGFPTDEVTFHEWVAATGRTHFLPTIRSKICSVHFESDAYISGRKLKPNAVPTLFPTVGFKNTQGLKPMNTIATQKITNFQAYFLKPNTSNIELVEECQNEEGSISSVPYQPQQTNWCSTSKEIQDEAVILNYNWNTSVTNSECLLPVKSVQMKTIVPTANSVTTSHSLPHLVTQSSSIISQPHVAPIKLVDMNKLLKKPPVEEWTINKPCKLGVSPKKREEVKPSYSTVKTISNPKSKTSNIKIPTNKNTPEDSSSVTVSHVIDCLKVIMPGNFGFARLIPNEKVAALVIRYLKLDDNDISRNVIKHNLKIIIDAAKSKEKFSSTINHPYLKLQDSEIQLGLTKILPTKFSMIDVSNELLNCLCIVLKVDVFSDGYHILRGMIRKFTTEGQKFSEIVGEAHTFSRKPTNKEQSKASKSKINRRAKNHSKYNETKTENSIAPIVKENSKTIENKVEYHDQIDDDDDDGNDVDIEDNLEKDPTYEQDLPVKKTKEKVSNEQPVKNKPKSLVDLEAVVKFIEERKTSAGNVLDNFKLLFYICRDLKQNHQNGPRLIHIKAALNFIKDNNIDSSNVKLFKNFSPDKQLNHSQISHLYHCKKLTMKPVVLLHNLADYRMKDLLFMREHKKFHKSNGYYSECVPTSLQQTIADENYSSDHVRNLTSESYKLFRRIITKKVGGRTKFGLKYAKLKPGSIVFAKDFAQLHLGWVKGTVIRMEGPRRYVVQFHNGEMWWCTPEQLRPFPTSLIRPRRPVKPTRLLDL</sequence>
<keyword evidence="3" id="KW-0479">Metal-binding</keyword>
<comment type="subcellular location">
    <subcellularLocation>
        <location evidence="1">Nucleus</location>
        <location evidence="1">Nucleoplasm</location>
    </subcellularLocation>
</comment>
<dbReference type="SUPFAM" id="SSF57716">
    <property type="entry name" value="Glucocorticoid receptor-like (DNA-binding domain)"/>
    <property type="match status" value="1"/>
</dbReference>